<dbReference type="Proteomes" id="UP000006906">
    <property type="component" value="Chromosome 10"/>
</dbReference>
<sequence length="5469" mass="550931">MTDARRQTEPDDRGRQEQPGGYSRERHDTAQAQPSDGAPREVQRSERLSGYDRGRDPRGDGESGHGRGGRRTQSPPPLRRGSPGRQPGGSHERDRPHDSGREREAGHGAVQDRGGPQYQSPGKHGVRRQDERARGQQDVGPRAAGGSSLQWDLPRRLASGDVRSRDRSSTRGQQDWDRGRDGDGDSDRGRDRGLAQERGPDRSSEHLLERGRERRPDGAAERGSRSAASRNRSRSRDRDESPGRRGAGLQAEDRHGRGRGGGRSGSRGGAGDRGRDGRGQYADGANGDERRDRGRGGSLPSERDTRGYGRYGRSQDRDIERGRGPDRDTSRSPGRRSPGRRNELDGEVRRGPKHEDYESGEVRPRSEDRSRHDEQWHSDRLRDSPALHAGSDAAAVWAPRPVDELLPMRDRHDHGDVGGGGDDAGRSGGQDAAWQGWAPDGEPAPQREGRGPEGNTPALGHEGNAYRDYRHRTQQPGNRTVAAYEEHDGHEAPRAYAEGADIRRQWLTGPDGSGEVWPAGAQRPQGAGEAQVAARAGSGRHQQDWQRLHQQALLGSGDHGSAATQRQAPAIPPSGPSEPRRQHSNGMPPLPPPALEQLPGDHQQRGSRAPYMTHGAWTSSLTPLGSASAALSGRLANSGDSGSRQASMQAHVLPQLQDRSVARLPPLQPRAPSTGEPPVLQPGAPVVSQQPGRALSGLGQAAADRVGQLSNADAPACEFYMSMAAADENLTGHVPAQFPRRSRWGALPVPASGGEASAAAAAADGNAANVVPTGPSQAAGRTSDALPRASAAGQPFAVELAAAAAGASPPQQEVEAELGPPMPTGAPKHDVAKKFGRGRKGVAAAGSGTAAEQERQDGATNAAPAGDAGNAPAQAAARVATNRNGDPAAAATGGAAEAAGAAAASREEPAAPPQPTRPRPGARMRRSIAVAVDDNGDQFGADGDGDALLAGAVAAAQPSTAATVAPGAAESKSPAAPGSPVSPNKNWMAKVLQGKQAVATQASSPTAASAVSSGAGPPGWSLKLHPNTMQFSLAVPPSRINPLAAAPPPQQQPQQTEASTAATSRSPIHDRPFLAAAGGAGGPAAVPVVAQLPQQARGGGMHTAPQGPARAPLPLVPPSMVLPPTDDSPSQSPRARSPAPAPEHAPASMHEPVPGPVLPSAPVALHPVLLPQLSPQPGAGAATAPVAGRGGTAAAVRPSAGAAGDTDDDFEVEVVRECAAPPSAAGAFAAVGGTAAVATAMHMSLLRDDSACAEMSAALAGPGARAAAGPSRQTGVPPGSPLKEQPQLPTHLQARPTKQSLPQPAASQQSMPLLGAALQAPTALTGELPQQQLAAAVPLAAESRAAGAAAQAGPGAKVESSGCAASDSSAGGPLSLRQQAAEDRVHVAAVGGSKAAEVDLACREDTGAAAAGGTAGAGVAVDTSPAPAVAPPAMRASADVRAAAVAPAVSKQPTGTAAGDTADAVHAVVDSDGHQEQEMAARTLATGDPGVAPAGVPPGVAAAAGSPTARAPQGIPAVALQPEPQPAAGAADPGAAAHASHAVGALPAPPPTMHALHPRPDAAEPGVAPQGTRAAQTRKGGPRLDPAVRDALNGDAGQMPSTAHRRRSDEGSWSGGSSPSAAAGAGPASTSGTVAPAVGPAGRRARNGSDGTAPAMPPAATPLTSLPPKAKPDGKSNPAAQPKAAPPPAIGDAAAAATAPPATAGAGPNTSAGKRSRESGGCSGTGGPVGSVSAAATKAATKAANKRVRIEYSAGNAALAASVQPAPPALLPLLPLSAAVQPPLAPMTRSSSSQPVLKSSQQAPKDLAPGVVRAQRTAAAPVAAPVPQPSEPTPTSPSRQRKGVTRPPTEGLNRIFLDSIAQAVADGSTLRQSKTWSGPIHQRLGKGARAASASAAAAVSEPLGASVHTRITRSTAGAAAGPAAAIAGTASLQAPQADRLPGTATRTATGSAAAASASTARTVAAVRAAQQASAGALAAAEVGSTAAVRGAGQLAAAADDASTPAASAPAPSAAPAEPFPAKPLHTHEKRGLLIPASRLPGLPEHLQLQVVLDDVPLRDTVVAELTKAKSHAAASVPAYQIKPAELRSCNLMGCWLMRLDRQTAEAPQHVAASAGRDVVTLYMSSKEQHSASSAPAEGAGQSAAAAAAAETTGASAGGVGNARAGLEAAATAGPAAQATSTTTRGTPPAASNDARAARAARRAAATQSAASGGEARAGARALDPSEEHTAQGPLVPARDPAAAPPEVQAPTQQLQQTQQGPTTAAGVQGAAGHVALASDEAAASAAPVPDLAEAAAEAGTGLAARSATDAEVAGPAGACGPRTRSGSHAAAQLSGGAVALGGRAAGGSVGSGGHQSGVEAESPAQARVSASISPGPSARIVSGSPGAAATADGREATPGAAAKIGDLKFLDVEVQGFEPKKGSNSCEIQVYKNGVEIKHLKNIPTVDKAKSTTVRRVSCRHLEDFSDMWVQRWEASGLPRKKHVLKLFLSTSAPQQPQQPPHTEDAGADAGADAARDAAAPAEVPAAVPPEAMAAQPMATPAASCAGHEPAQRHTVAAEPPAQAMPAPQEELTAAPAPVKASGALASAAPVHPAGPSAAASLAAPAGSAAVAAAWGSAGPDGQAAVQSRDVPVDASSAAATQTVGATTEGASRAPVPDQGPQPAALAQLEAEGYAEAQPPQLLRPEPEAEAHLPPQPQPQVVPVATQEPPGPVAHDGGNVEREAAAPGHRVVAAEALEHVEPAVGPTMPADAAAKADAHCAHAGVNMPRSVPVQAAAPEQEQLPAGPPASGGAAGEQAPDGLLAAAGAGGNAGVQPPGPTWPMEGVLEAAVHIKHNRKYLLLPANITEALPQSVSVTAVVDGTDVLDLPWRTLEVRPHDGAMHLYCGPEGPGPLNRMQLLAVVRTAHDRLELRLARPLVVRPSASRQDTAGSGPGARSPAATVATTALSQPLSGASGGATRAGTAKAAAAAGVMGQAVMEAAADPRSALQSNATAASQAAAAAAAPPPPPLPPPLLPATQVPTASPPNSTIARGGAGAGSRTAVAVAGIAAAGVRGAEVAGAAAIAVAGDGDMAGNSVAVLSGGGVPTQPIEARQEGPEEAGVPADAHGAAQLLETAAPEEDMAVSAEEQGSLRATARRRPTGEGANASASLSKQGVRTPAGAPATGAAALPSAAEAAAATQAATGAADDELLPRVPPSLRTTVSAAASGTGDDGYAPTHALASVAATPAPHVAVPGGAEAAEVTAVAAVPEAEAQAEAEVATANAGEGGAGAAAAAIPQQRSPASAAESNDSTPADGLPALRQRSVASRAVAVLGAERAAGLGSAGAGGHEATADALVAAGQWAAAGAAGQGGLDAAQPQAAGGARGACVAAAAPEDAVDDAAARDRAGNELVGILSNLARRQQWSNSRASGSGGCGDTELLVPVQRASPEQIQQMSQALSPARRSAAPPAAGWMELAPYVPPVPAPDVNAGAAVAAAGRQLASDDPGAGPPAKRPRMEAAAHAGGTRIFQLPEALFDESLMGPLHSMGLSLLMMTAFSAGPGTGAEDADSDAAAQDPESAATAAELRRLINEVMSQSRAGVAPYVAKLEFMQRLSTSLLPAAAAPGGLPKRTAYFVDQAFNANVMLALMAHPGLLDGVSANTGGSGAAGPGPAPPGGAGGAAGGGSPATGNPQGPVHDGPGGAGGSGAAGAGAGGAGPSGANPRGGGRGAGNTGVPRAGAQAQDARSQVLSPGVQTRRAMARDGGVLAAGAASSALPGSASASPGVLVPLPAVACPAAAPFVGAAAAVAAAALLGPAGAGPSGPPFADAGGPAALHPTRTDASGIMAPVSAPAQAVTAVAFAAPAPTTTAAASVAEAAPSTSARSAEAVAAGPATAAAAGAGPLGKPPPHPGSLPPLSHGARNGAGTLRRKQLAGTPSQSAACSDNSRGSSQGSPPEESPSTDALRQPLPPPPPQLHLPHPQLQQTQPHARVQPPSQPAAQLEPAPEGQSQPQPQQRQQRHEALHSGSPATGSRRVSPHVADQNAAAAEPSGPRTEVAGPRTRSAAAHEASRAADTNSSGRIGERTAEGGVSQRPRREHKPTKRYIQDDESDGEGEGWRRRPNRRVLLSDSDNQDGVEQQPRRGRDEEEEDSLRGRTTGDAAAALPPPPLPPPPGAAAQAERQTGRLAPAAAVVVAAAAGGRAAPVALVQPGEPGRLGAVARAAVPSVGWVIGLPPGALLPLTVWPNPVEAQGPPQDGRVAVEGGAVYPAFPAQELFYGNGQRWKAGGKLQIHHGMRVGHTDGKRPRLLCETDLALAKEPGQLDKLSVSKSCHACDATFIAAPCEWCGIVGFCSSCYETKLGVSGQMAYTEVMAKCLKCRRLCACKRCVDLPGFGRHKLPRLRTTLDMRQDMARHALRYLFGRGGSGAPGAAGPLLPQGGALGAYLHRERAALAQAGKALEDVKEVDMRKNRTVCDLCCTSIPAMYWCCTSAGCKKEFCLQCCAEGPAEAATTAGGEPAQPRCPWEGCRGHVQLHTFMRKPFHAVVLRAEQEFGPPAAATCAAGQRVAAAAAAPSVSQSFWSPHLVILSETVLRPELFGSAKQRETAQQQALAALRRLQAWKQRQSLQQQRQQAQQPQARDGAEHSIVIQACGSEVAAAELGIGLYRPGQAVPPGKVVAWGRYVLPEQDVRLAKPWWLPGMVNPQGHAPHIFSPLAADLQPSSPRFVPYCLIFQERWALRESVLVRECPMRGDLWCPEGIFRGVEEGIRRCKEQAVRQAMKQTEKKGPAVQAAAVAEAKRKWEGAEALKIINCADGFRQVNDMSGADFAKAFRKGFEPKRTEPAVKPAAEPAAKEFMGKLKDFPPSSDYFEVLPEQWEDFVVRGLPLQWMTRPDEAPLNLATQLPSNANPTDLGPKSYIAFGTPEEFDDGKGTERDSVTKLHQDMSDAVNILNFVQVNAEERDLYGLPKQSPEEVAMAAVDARRAQAGAGGTSRAGTTGAGGGDGRSKAAESQAAVFAAAYNEVEAAWREKMPPVRCGNQLPAADDPGYKLAGAEWVIWAPGEDTEALRRYLTAHVGEFQHQGEPIRPEQVDDPVFQQWFFLTRRHLQGLAREQEGRFWVFEQNEGEAVFIPGGCPHQVRNLRSCIKTAVDFVSPEAVDESLAMAAAFRKIPTRDPYAPNFQPYNDVYSDKLQGLLIAMSGAVEQFRTLYPGAYKAQASPVGRSAAALAPAAAGATAAAAGSAAAAAGTSSAGGSAGPTMSPKKPRAGNKPAVGLTAMAGGRTGGGRGGCAGGDGAGGRGGRGGRGRKRIRSTSASEEDEGEAEDGSDYGPRARTDSQHEDSTVRGGRPGSAGGRGGRGRGGRGRGRGRGSRPDGAEGGRGHGRGRGSGRGASGTGSTLAAAMTASSPRKSNRARSIANYNEDHYDEELERTVSAPSPKAATGRQGGRAARAEGAEGTARHAAANGQARDDDMDDEHVVDDDGDVDE</sequence>
<feature type="region of interest" description="Disordered" evidence="4">
    <location>
        <begin position="1"/>
        <end position="609"/>
    </location>
</feature>
<dbReference type="GeneID" id="5723853"/>
<dbReference type="GO" id="GO:0000785">
    <property type="term" value="C:chromatin"/>
    <property type="evidence" value="ECO:0000318"/>
    <property type="project" value="GO_Central"/>
</dbReference>
<feature type="region of interest" description="Disordered" evidence="4">
    <location>
        <begin position="665"/>
        <end position="699"/>
    </location>
</feature>
<feature type="compositionally biased region" description="Gly residues" evidence="4">
    <location>
        <begin position="259"/>
        <end position="269"/>
    </location>
</feature>
<evidence type="ECO:0000256" key="4">
    <source>
        <dbReference type="SAM" id="MobiDB-lite"/>
    </source>
</evidence>
<feature type="compositionally biased region" description="Low complexity" evidence="4">
    <location>
        <begin position="3929"/>
        <end position="3943"/>
    </location>
</feature>
<keyword evidence="7" id="KW-1185">Reference proteome</keyword>
<feature type="compositionally biased region" description="Low complexity" evidence="4">
    <location>
        <begin position="2000"/>
        <end position="2016"/>
    </location>
</feature>
<accession>A0A2K3DAW9</accession>
<feature type="compositionally biased region" description="Basic and acidic residues" evidence="4">
    <location>
        <begin position="1"/>
        <end position="16"/>
    </location>
</feature>
<dbReference type="InterPro" id="IPR003347">
    <property type="entry name" value="JmjC_dom"/>
</dbReference>
<dbReference type="GO" id="GO:0003712">
    <property type="term" value="F:transcription coregulator activity"/>
    <property type="evidence" value="ECO:0000318"/>
    <property type="project" value="GO_Central"/>
</dbReference>
<evidence type="ECO:0000313" key="7">
    <source>
        <dbReference type="Proteomes" id="UP000006906"/>
    </source>
</evidence>
<feature type="region of interest" description="Disordered" evidence="4">
    <location>
        <begin position="802"/>
        <end position="923"/>
    </location>
</feature>
<feature type="compositionally biased region" description="Polar residues" evidence="4">
    <location>
        <begin position="3726"/>
        <end position="3736"/>
    </location>
</feature>
<dbReference type="PANTHER" id="PTHR12549:SF38">
    <property type="entry name" value="JMJC DOMAIN-CONTAINING HISTONE DEMETHYLASE 2, ISOFORM A"/>
    <property type="match status" value="1"/>
</dbReference>
<feature type="region of interest" description="Disordered" evidence="4">
    <location>
        <begin position="2923"/>
        <end position="2942"/>
    </location>
</feature>
<feature type="compositionally biased region" description="Low complexity" evidence="4">
    <location>
        <begin position="79"/>
        <end position="89"/>
    </location>
</feature>
<dbReference type="InParanoid" id="A0A2K3DAW9"/>
<feature type="compositionally biased region" description="Basic and acidic residues" evidence="4">
    <location>
        <begin position="340"/>
        <end position="385"/>
    </location>
</feature>
<feature type="region of interest" description="Disordered" evidence="4">
    <location>
        <begin position="1263"/>
        <end position="1287"/>
    </location>
</feature>
<feature type="region of interest" description="Disordered" evidence="4">
    <location>
        <begin position="3645"/>
        <end position="3739"/>
    </location>
</feature>
<feature type="region of interest" description="Disordered" evidence="4">
    <location>
        <begin position="1095"/>
        <end position="1158"/>
    </location>
</feature>
<feature type="compositionally biased region" description="Low complexity" evidence="4">
    <location>
        <begin position="2557"/>
        <end position="2571"/>
    </location>
</feature>
<feature type="compositionally biased region" description="Low complexity" evidence="4">
    <location>
        <begin position="5422"/>
        <end position="5431"/>
    </location>
</feature>
<feature type="compositionally biased region" description="Basic and acidic residues" evidence="4">
    <location>
        <begin position="287"/>
        <end position="330"/>
    </location>
</feature>
<dbReference type="GO" id="GO:0031490">
    <property type="term" value="F:chromatin DNA binding"/>
    <property type="evidence" value="ECO:0000318"/>
    <property type="project" value="GO_Central"/>
</dbReference>
<feature type="compositionally biased region" description="Gly residues" evidence="4">
    <location>
        <begin position="2345"/>
        <end position="2355"/>
    </location>
</feature>
<feature type="compositionally biased region" description="Low complexity" evidence="4">
    <location>
        <begin position="1811"/>
        <end position="1823"/>
    </location>
</feature>
<feature type="compositionally biased region" description="Basic residues" evidence="4">
    <location>
        <begin position="5284"/>
        <end position="5293"/>
    </location>
</feature>
<feature type="region of interest" description="Disordered" evidence="4">
    <location>
        <begin position="1355"/>
        <end position="1377"/>
    </location>
</feature>
<keyword evidence="3" id="KW-0539">Nucleus</keyword>
<feature type="compositionally biased region" description="Basic and acidic residues" evidence="4">
    <location>
        <begin position="401"/>
        <end position="416"/>
    </location>
</feature>
<keyword evidence="2" id="KW-0479">Metal-binding</keyword>
<feature type="compositionally biased region" description="Basic and acidic residues" evidence="4">
    <location>
        <begin position="234"/>
        <end position="243"/>
    </location>
</feature>
<protein>
    <recommendedName>
        <fullName evidence="5">JmjC domain-containing protein</fullName>
    </recommendedName>
</protein>
<feature type="region of interest" description="Disordered" evidence="4">
    <location>
        <begin position="964"/>
        <end position="985"/>
    </location>
</feature>
<feature type="region of interest" description="Disordered" evidence="4">
    <location>
        <begin position="2000"/>
        <end position="2023"/>
    </location>
</feature>
<feature type="compositionally biased region" description="Low complexity" evidence="4">
    <location>
        <begin position="5377"/>
        <end position="5389"/>
    </location>
</feature>
<feature type="compositionally biased region" description="Basic and acidic residues" evidence="4">
    <location>
        <begin position="484"/>
        <end position="493"/>
    </location>
</feature>
<feature type="region of interest" description="Disordered" evidence="4">
    <location>
        <begin position="2989"/>
        <end position="3036"/>
    </location>
</feature>
<feature type="compositionally biased region" description="Pro residues" evidence="4">
    <location>
        <begin position="1824"/>
        <end position="1835"/>
    </location>
</feature>
<dbReference type="EMBL" id="CM008971">
    <property type="protein sequence ID" value="PNW77677.1"/>
    <property type="molecule type" value="Genomic_DNA"/>
</dbReference>
<feature type="compositionally biased region" description="Basic and acidic residues" evidence="4">
    <location>
        <begin position="38"/>
        <end position="65"/>
    </location>
</feature>
<feature type="region of interest" description="Disordered" evidence="4">
    <location>
        <begin position="2618"/>
        <end position="2662"/>
    </location>
</feature>
<feature type="compositionally biased region" description="Low complexity" evidence="4">
    <location>
        <begin position="2248"/>
        <end position="2267"/>
    </location>
</feature>
<feature type="compositionally biased region" description="Low complexity" evidence="4">
    <location>
        <begin position="858"/>
        <end position="904"/>
    </location>
</feature>
<feature type="compositionally biased region" description="Pro residues" evidence="4">
    <location>
        <begin position="4147"/>
        <end position="4157"/>
    </location>
</feature>
<feature type="region of interest" description="Disordered" evidence="4">
    <location>
        <begin position="2687"/>
        <end position="2720"/>
    </location>
</feature>
<reference evidence="6 7" key="1">
    <citation type="journal article" date="2007" name="Science">
        <title>The Chlamydomonas genome reveals the evolution of key animal and plant functions.</title>
        <authorList>
            <person name="Merchant S.S."/>
            <person name="Prochnik S.E."/>
            <person name="Vallon O."/>
            <person name="Harris E.H."/>
            <person name="Karpowicz S.J."/>
            <person name="Witman G.B."/>
            <person name="Terry A."/>
            <person name="Salamov A."/>
            <person name="Fritz-Laylin L.K."/>
            <person name="Marechal-Drouard L."/>
            <person name="Marshall W.F."/>
            <person name="Qu L.H."/>
            <person name="Nelson D.R."/>
            <person name="Sanderfoot A.A."/>
            <person name="Spalding M.H."/>
            <person name="Kapitonov V.V."/>
            <person name="Ren Q."/>
            <person name="Ferris P."/>
            <person name="Lindquist E."/>
            <person name="Shapiro H."/>
            <person name="Lucas S.M."/>
            <person name="Grimwood J."/>
            <person name="Schmutz J."/>
            <person name="Cardol P."/>
            <person name="Cerutti H."/>
            <person name="Chanfreau G."/>
            <person name="Chen C.L."/>
            <person name="Cognat V."/>
            <person name="Croft M.T."/>
            <person name="Dent R."/>
            <person name="Dutcher S."/>
            <person name="Fernandez E."/>
            <person name="Fukuzawa H."/>
            <person name="Gonzalez-Ballester D."/>
            <person name="Gonzalez-Halphen D."/>
            <person name="Hallmann A."/>
            <person name="Hanikenne M."/>
            <person name="Hippler M."/>
            <person name="Inwood W."/>
            <person name="Jabbari K."/>
            <person name="Kalanon M."/>
            <person name="Kuras R."/>
            <person name="Lefebvre P.A."/>
            <person name="Lemaire S.D."/>
            <person name="Lobanov A.V."/>
            <person name="Lohr M."/>
            <person name="Manuell A."/>
            <person name="Meier I."/>
            <person name="Mets L."/>
            <person name="Mittag M."/>
            <person name="Mittelmeier T."/>
            <person name="Moroney J.V."/>
            <person name="Moseley J."/>
            <person name="Napoli C."/>
            <person name="Nedelcu A.M."/>
            <person name="Niyogi K."/>
            <person name="Novoselov S.V."/>
            <person name="Paulsen I.T."/>
            <person name="Pazour G."/>
            <person name="Purton S."/>
            <person name="Ral J.P."/>
            <person name="Riano-Pachon D.M."/>
            <person name="Riekhof W."/>
            <person name="Rymarquis L."/>
            <person name="Schroda M."/>
            <person name="Stern D."/>
            <person name="Umen J."/>
            <person name="Willows R."/>
            <person name="Wilson N."/>
            <person name="Zimmer S.L."/>
            <person name="Allmer J."/>
            <person name="Balk J."/>
            <person name="Bisova K."/>
            <person name="Chen C.J."/>
            <person name="Elias M."/>
            <person name="Gendler K."/>
            <person name="Hauser C."/>
            <person name="Lamb M.R."/>
            <person name="Ledford H."/>
            <person name="Long J.C."/>
            <person name="Minagawa J."/>
            <person name="Page M.D."/>
            <person name="Pan J."/>
            <person name="Pootakham W."/>
            <person name="Roje S."/>
            <person name="Rose A."/>
            <person name="Stahlberg E."/>
            <person name="Terauchi A.M."/>
            <person name="Yang P."/>
            <person name="Ball S."/>
            <person name="Bowler C."/>
            <person name="Dieckmann C.L."/>
            <person name="Gladyshev V.N."/>
            <person name="Green P."/>
            <person name="Jorgensen R."/>
            <person name="Mayfield S."/>
            <person name="Mueller-Roeber B."/>
            <person name="Rajamani S."/>
            <person name="Sayre R.T."/>
            <person name="Brokstein P."/>
            <person name="Dubchak I."/>
            <person name="Goodstein D."/>
            <person name="Hornick L."/>
            <person name="Huang Y.W."/>
            <person name="Jhaveri J."/>
            <person name="Luo Y."/>
            <person name="Martinez D."/>
            <person name="Ngau W.C."/>
            <person name="Otillar B."/>
            <person name="Poliakov A."/>
            <person name="Porter A."/>
            <person name="Szajkowski L."/>
            <person name="Werner G."/>
            <person name="Zhou K."/>
            <person name="Grigoriev I.V."/>
            <person name="Rokhsar D.S."/>
            <person name="Grossman A.R."/>
        </authorList>
    </citation>
    <scope>NUCLEOTIDE SEQUENCE [LARGE SCALE GENOMIC DNA]</scope>
    <source>
        <strain evidence="7">CC-503</strain>
    </source>
</reference>
<feature type="compositionally biased region" description="Low complexity" evidence="4">
    <location>
        <begin position="1942"/>
        <end position="1956"/>
    </location>
</feature>
<feature type="compositionally biased region" description="Low complexity" evidence="4">
    <location>
        <begin position="1052"/>
        <end position="1065"/>
    </location>
</feature>
<feature type="compositionally biased region" description="Low complexity" evidence="4">
    <location>
        <begin position="3017"/>
        <end position="3036"/>
    </location>
</feature>
<feature type="compositionally biased region" description="Gly residues" evidence="4">
    <location>
        <begin position="3681"/>
        <end position="3714"/>
    </location>
</feature>
<feature type="region of interest" description="Disordered" evidence="4">
    <location>
        <begin position="1039"/>
        <end position="1065"/>
    </location>
</feature>
<dbReference type="RefSeq" id="XP_042920294.1">
    <property type="nucleotide sequence ID" value="XM_043066897.1"/>
</dbReference>
<feature type="compositionally biased region" description="Basic residues" evidence="4">
    <location>
        <begin position="5339"/>
        <end position="5352"/>
    </location>
</feature>
<feature type="compositionally biased region" description="Basic and acidic residues" evidence="4">
    <location>
        <begin position="90"/>
        <end position="106"/>
    </location>
</feature>
<feature type="region of interest" description="Disordered" evidence="4">
    <location>
        <begin position="1935"/>
        <end position="1956"/>
    </location>
</feature>
<dbReference type="GO" id="GO:0046872">
    <property type="term" value="F:metal ion binding"/>
    <property type="evidence" value="ECO:0007669"/>
    <property type="project" value="UniProtKB-KW"/>
</dbReference>
<dbReference type="InterPro" id="IPR045109">
    <property type="entry name" value="LSDs-like"/>
</dbReference>
<dbReference type="PANTHER" id="PTHR12549">
    <property type="entry name" value="JMJC DOMAIN-CONTAINING HISTONE DEMETHYLATION PROTEIN"/>
    <property type="match status" value="1"/>
</dbReference>
<feature type="region of interest" description="Disordered" evidence="4">
    <location>
        <begin position="2492"/>
        <end position="2575"/>
    </location>
</feature>
<feature type="compositionally biased region" description="Gly residues" evidence="4">
    <location>
        <begin position="5263"/>
        <end position="5283"/>
    </location>
</feature>
<feature type="compositionally biased region" description="Polar residues" evidence="4">
    <location>
        <begin position="2638"/>
        <end position="2650"/>
    </location>
</feature>
<evidence type="ECO:0000256" key="3">
    <source>
        <dbReference type="ARBA" id="ARBA00023242"/>
    </source>
</evidence>
<feature type="compositionally biased region" description="Gly residues" evidence="4">
    <location>
        <begin position="417"/>
        <end position="428"/>
    </location>
</feature>
<feature type="region of interest" description="Disordered" evidence="4">
    <location>
        <begin position="2776"/>
        <end position="2798"/>
    </location>
</feature>
<feature type="compositionally biased region" description="Gly residues" evidence="4">
    <location>
        <begin position="5329"/>
        <end position="5338"/>
    </location>
</feature>
<gene>
    <name evidence="6" type="ORF">CHLRE_10g446850v5</name>
</gene>
<proteinExistence type="predicted"/>
<feature type="compositionally biased region" description="Pro residues" evidence="4">
    <location>
        <begin position="3887"/>
        <end position="3896"/>
    </location>
</feature>
<feature type="compositionally biased region" description="Low complexity" evidence="4">
    <location>
        <begin position="3273"/>
        <end position="3288"/>
    </location>
</feature>
<dbReference type="GO" id="GO:0032454">
    <property type="term" value="F:histone H3K9 demethylase activity"/>
    <property type="evidence" value="ECO:0000318"/>
    <property type="project" value="GO_Central"/>
</dbReference>
<feature type="compositionally biased region" description="Basic and acidic residues" evidence="4">
    <location>
        <begin position="162"/>
        <end position="224"/>
    </location>
</feature>
<feature type="region of interest" description="Disordered" evidence="4">
    <location>
        <begin position="4967"/>
        <end position="4989"/>
    </location>
</feature>
<feature type="compositionally biased region" description="Basic residues" evidence="4">
    <location>
        <begin position="4076"/>
        <end position="4085"/>
    </location>
</feature>
<feature type="region of interest" description="Disordered" evidence="4">
    <location>
        <begin position="1486"/>
        <end position="1729"/>
    </location>
</feature>
<feature type="compositionally biased region" description="Acidic residues" evidence="4">
    <location>
        <begin position="5453"/>
        <end position="5469"/>
    </location>
</feature>
<feature type="compositionally biased region" description="Basic and acidic residues" evidence="4">
    <location>
        <begin position="5353"/>
        <end position="5362"/>
    </location>
</feature>
<dbReference type="SMART" id="SM00558">
    <property type="entry name" value="JmjC"/>
    <property type="match status" value="1"/>
</dbReference>
<dbReference type="OrthoDB" id="1667110at2759"/>
<dbReference type="Gramene" id="PNW77677">
    <property type="protein sequence ID" value="PNW77677"/>
    <property type="gene ID" value="CHLRE_10g446850v5"/>
</dbReference>
<feature type="compositionally biased region" description="Low complexity" evidence="4">
    <location>
        <begin position="2170"/>
        <end position="2194"/>
    </location>
</feature>
<dbReference type="ExpressionAtlas" id="A0A2K3DAW9">
    <property type="expression patterns" value="baseline"/>
</dbReference>
<evidence type="ECO:0000313" key="6">
    <source>
        <dbReference type="EMBL" id="PNW77677.1"/>
    </source>
</evidence>
<feature type="region of interest" description="Disordered" evidence="4">
    <location>
        <begin position="3118"/>
        <end position="3168"/>
    </location>
</feature>
<feature type="compositionally biased region" description="Low complexity" evidence="4">
    <location>
        <begin position="5229"/>
        <end position="5244"/>
    </location>
</feature>
<feature type="compositionally biased region" description="Low complexity" evidence="4">
    <location>
        <begin position="5437"/>
        <end position="5446"/>
    </location>
</feature>
<evidence type="ECO:0000256" key="2">
    <source>
        <dbReference type="ARBA" id="ARBA00022723"/>
    </source>
</evidence>
<feature type="compositionally biased region" description="Low complexity" evidence="4">
    <location>
        <begin position="1263"/>
        <end position="1272"/>
    </location>
</feature>
<feature type="region of interest" description="Disordered" evidence="4">
    <location>
        <begin position="2170"/>
        <end position="2267"/>
    </location>
</feature>
<dbReference type="GO" id="GO:0006357">
    <property type="term" value="P:regulation of transcription by RNA polymerase II"/>
    <property type="evidence" value="ECO:0000318"/>
    <property type="project" value="GO_Central"/>
</dbReference>
<feature type="compositionally biased region" description="Low complexity" evidence="4">
    <location>
        <begin position="2989"/>
        <end position="3004"/>
    </location>
</feature>
<feature type="compositionally biased region" description="Low complexity" evidence="4">
    <location>
        <begin position="1486"/>
        <end position="1512"/>
    </location>
</feature>
<feature type="compositionally biased region" description="Pro residues" evidence="4">
    <location>
        <begin position="3005"/>
        <end position="3016"/>
    </location>
</feature>
<feature type="region of interest" description="Disordered" evidence="4">
    <location>
        <begin position="3481"/>
        <end position="3501"/>
    </location>
</feature>
<dbReference type="Gene3D" id="2.60.120.650">
    <property type="entry name" value="Cupin"/>
    <property type="match status" value="1"/>
</dbReference>
<feature type="compositionally biased region" description="Low complexity" evidence="4">
    <location>
        <begin position="1611"/>
        <end position="1642"/>
    </location>
</feature>
<feature type="compositionally biased region" description="Low complexity" evidence="4">
    <location>
        <begin position="1790"/>
        <end position="1802"/>
    </location>
</feature>
<feature type="region of interest" description="Disordered" evidence="4">
    <location>
        <begin position="5229"/>
        <end position="5469"/>
    </location>
</feature>
<feature type="compositionally biased region" description="Polar residues" evidence="4">
    <location>
        <begin position="3917"/>
        <end position="3928"/>
    </location>
</feature>
<feature type="compositionally biased region" description="Low complexity" evidence="4">
    <location>
        <begin position="1690"/>
        <end position="1713"/>
    </location>
</feature>
<dbReference type="STRING" id="3055.A0A2K3DAW9"/>
<feature type="compositionally biased region" description="Low complexity" evidence="4">
    <location>
        <begin position="1519"/>
        <end position="1546"/>
    </location>
</feature>
<evidence type="ECO:0000256" key="1">
    <source>
        <dbReference type="ARBA" id="ARBA00004123"/>
    </source>
</evidence>
<comment type="subcellular location">
    <subcellularLocation>
        <location evidence="1">Nucleus</location>
    </subcellularLocation>
</comment>
<feature type="compositionally biased region" description="Acidic residues" evidence="4">
    <location>
        <begin position="5298"/>
        <end position="5309"/>
    </location>
</feature>
<dbReference type="GO" id="GO:0000118">
    <property type="term" value="C:histone deacetylase complex"/>
    <property type="evidence" value="ECO:0000318"/>
    <property type="project" value="GO_Central"/>
</dbReference>
<dbReference type="SUPFAM" id="SSF51197">
    <property type="entry name" value="Clavaminate synthase-like"/>
    <property type="match status" value="1"/>
</dbReference>
<feature type="region of interest" description="Disordered" evidence="4">
    <location>
        <begin position="1784"/>
        <end position="1851"/>
    </location>
</feature>
<feature type="compositionally biased region" description="Gly residues" evidence="4">
    <location>
        <begin position="3658"/>
        <end position="3669"/>
    </location>
</feature>
<feature type="compositionally biased region" description="Low complexity" evidence="4">
    <location>
        <begin position="1355"/>
        <end position="1372"/>
    </location>
</feature>
<evidence type="ECO:0000259" key="5">
    <source>
        <dbReference type="PROSITE" id="PS51184"/>
    </source>
</evidence>
<dbReference type="PROSITE" id="PS51184">
    <property type="entry name" value="JMJC"/>
    <property type="match status" value="1"/>
</dbReference>
<feature type="compositionally biased region" description="Low complexity" evidence="4">
    <location>
        <begin position="3959"/>
        <end position="3971"/>
    </location>
</feature>
<feature type="region of interest" description="Disordered" evidence="4">
    <location>
        <begin position="772"/>
        <end position="791"/>
    </location>
</feature>
<dbReference type="KEGG" id="cre:CHLRE_10g446850v5"/>
<feature type="compositionally biased region" description="Low complexity" evidence="4">
    <location>
        <begin position="1122"/>
        <end position="1152"/>
    </location>
</feature>
<organism evidence="6 7">
    <name type="scientific">Chlamydomonas reinhardtii</name>
    <name type="common">Chlamydomonas smithii</name>
    <dbReference type="NCBI Taxonomy" id="3055"/>
    <lineage>
        <taxon>Eukaryota</taxon>
        <taxon>Viridiplantae</taxon>
        <taxon>Chlorophyta</taxon>
        <taxon>core chlorophytes</taxon>
        <taxon>Chlorophyceae</taxon>
        <taxon>CS clade</taxon>
        <taxon>Chlamydomonadales</taxon>
        <taxon>Chlamydomonadaceae</taxon>
        <taxon>Chlamydomonas</taxon>
    </lineage>
</organism>
<feature type="domain" description="JmjC" evidence="5">
    <location>
        <begin position="4875"/>
        <end position="5151"/>
    </location>
</feature>
<feature type="compositionally biased region" description="Basic and acidic residues" evidence="4">
    <location>
        <begin position="5313"/>
        <end position="5325"/>
    </location>
</feature>
<feature type="region of interest" description="Disordered" evidence="4">
    <location>
        <begin position="3272"/>
        <end position="3302"/>
    </location>
</feature>
<feature type="compositionally biased region" description="Low complexity" evidence="4">
    <location>
        <begin position="2508"/>
        <end position="2543"/>
    </location>
</feature>
<dbReference type="Pfam" id="PF02373">
    <property type="entry name" value="JmjC"/>
    <property type="match status" value="1"/>
</dbReference>
<feature type="region of interest" description="Disordered" evidence="4">
    <location>
        <begin position="3879"/>
        <end position="4166"/>
    </location>
</feature>
<feature type="compositionally biased region" description="Low complexity" evidence="4">
    <location>
        <begin position="2202"/>
        <end position="2221"/>
    </location>
</feature>
<feature type="region of interest" description="Disordered" evidence="4">
    <location>
        <begin position="2345"/>
        <end position="2395"/>
    </location>
</feature>
<feature type="compositionally biased region" description="Gly residues" evidence="4">
    <location>
        <begin position="4970"/>
        <end position="4986"/>
    </location>
</feature>
<name>A0A2K3DAW9_CHLRE</name>